<dbReference type="GO" id="GO:0008270">
    <property type="term" value="F:zinc ion binding"/>
    <property type="evidence" value="ECO:0007669"/>
    <property type="project" value="InterPro"/>
</dbReference>
<evidence type="ECO:0000256" key="1">
    <source>
        <dbReference type="ARBA" id="ARBA00004123"/>
    </source>
</evidence>
<keyword evidence="2" id="KW-0479">Metal-binding</keyword>
<dbReference type="PROSITE" id="PS50048">
    <property type="entry name" value="ZN2_CY6_FUNGAL_2"/>
    <property type="match status" value="1"/>
</dbReference>
<comment type="caution">
    <text evidence="8">The sequence shown here is derived from an EMBL/GenBank/DDBJ whole genome shotgun (WGS) entry which is preliminary data.</text>
</comment>
<reference evidence="8" key="1">
    <citation type="journal article" date="2021" name="Nat. Commun.">
        <title>Genetic determinants of endophytism in the Arabidopsis root mycobiome.</title>
        <authorList>
            <person name="Mesny F."/>
            <person name="Miyauchi S."/>
            <person name="Thiergart T."/>
            <person name="Pickel B."/>
            <person name="Atanasova L."/>
            <person name="Karlsson M."/>
            <person name="Huettel B."/>
            <person name="Barry K.W."/>
            <person name="Haridas S."/>
            <person name="Chen C."/>
            <person name="Bauer D."/>
            <person name="Andreopoulos W."/>
            <person name="Pangilinan J."/>
            <person name="LaButti K."/>
            <person name="Riley R."/>
            <person name="Lipzen A."/>
            <person name="Clum A."/>
            <person name="Drula E."/>
            <person name="Henrissat B."/>
            <person name="Kohler A."/>
            <person name="Grigoriev I.V."/>
            <person name="Martin F.M."/>
            <person name="Hacquard S."/>
        </authorList>
    </citation>
    <scope>NUCLEOTIDE SEQUENCE</scope>
    <source>
        <strain evidence="8">MPI-SDFR-AT-0117</strain>
    </source>
</reference>
<name>A0A9P8V376_9PEZI</name>
<dbReference type="PROSITE" id="PS00463">
    <property type="entry name" value="ZN2_CY6_FUNGAL_1"/>
    <property type="match status" value="1"/>
</dbReference>
<feature type="compositionally biased region" description="Polar residues" evidence="6">
    <location>
        <begin position="68"/>
        <end position="85"/>
    </location>
</feature>
<dbReference type="PANTHER" id="PTHR47338:SF7">
    <property type="entry name" value="ZN(II)2CYS6 TRANSCRIPTION FACTOR (EUROFUNG)"/>
    <property type="match status" value="1"/>
</dbReference>
<protein>
    <recommendedName>
        <fullName evidence="7">Zn(2)-C6 fungal-type domain-containing protein</fullName>
    </recommendedName>
</protein>
<comment type="subcellular location">
    <subcellularLocation>
        <location evidence="1">Nucleus</location>
    </subcellularLocation>
</comment>
<dbReference type="CDD" id="cd00067">
    <property type="entry name" value="GAL4"/>
    <property type="match status" value="1"/>
</dbReference>
<evidence type="ECO:0000256" key="6">
    <source>
        <dbReference type="SAM" id="MobiDB-lite"/>
    </source>
</evidence>
<dbReference type="AlphaFoldDB" id="A0A9P8V376"/>
<keyword evidence="4" id="KW-0804">Transcription</keyword>
<evidence type="ECO:0000256" key="3">
    <source>
        <dbReference type="ARBA" id="ARBA00023015"/>
    </source>
</evidence>
<dbReference type="InterPro" id="IPR001138">
    <property type="entry name" value="Zn2Cys6_DnaBD"/>
</dbReference>
<dbReference type="OrthoDB" id="2534600at2759"/>
<feature type="region of interest" description="Disordered" evidence="6">
    <location>
        <begin position="57"/>
        <end position="112"/>
    </location>
</feature>
<dbReference type="GO" id="GO:0000981">
    <property type="term" value="F:DNA-binding transcription factor activity, RNA polymerase II-specific"/>
    <property type="evidence" value="ECO:0007669"/>
    <property type="project" value="InterPro"/>
</dbReference>
<dbReference type="Pfam" id="PF00172">
    <property type="entry name" value="Zn_clus"/>
    <property type="match status" value="1"/>
</dbReference>
<sequence>MSESSDATPNDGSTAGVRNKEACDVCRRRKVKCLSSEHGASCRGCEALGIPCTQEIPRRKRGPAKRQVATSSPTSSPFQGMTPVSGNGIGHDESPTHHTHTPRESLLSSPHASGGADFHGVCPRSVIMTILTDWSRYVYPLAPLQHKRRFLHRLLRCDDLVDLEFAAIVLSTCAVTVSTLPRRAFHHYPDVTVEACFNAVEREKMLPPHKFTLGWSIANYNIAASLVAQRTLDDKVVYRALKDAMAGVQWLLFHDKQQRSLHDDEILRRLYWLIAAWQLHVILSELRCQPYVSFLPSTPFTRTLETLRPRPLPDKDLEVTGVEINLSLISPEAAETWLEDSEQFIDGLNSLIDLFLAWERIKIDLAYKQPADAMTDGMARIQKVLDSLIPELRWRGGLARFPAPCRGHEAQTVNILITSLYIRSNLLQNLGQVSSVTHQAILSDALEILEHTPEEVHESNGFSLIKKIRDIGAAYLQELRVVEGPPHVEDEAAQRTVNQLLARLERLDFRTGQDAADAVNCTPTSRSWSR</sequence>
<dbReference type="Gene3D" id="4.10.240.10">
    <property type="entry name" value="Zn(2)-C6 fungal-type DNA-binding domain"/>
    <property type="match status" value="1"/>
</dbReference>
<evidence type="ECO:0000313" key="8">
    <source>
        <dbReference type="EMBL" id="KAH6670277.1"/>
    </source>
</evidence>
<dbReference type="PANTHER" id="PTHR47338">
    <property type="entry name" value="ZN(II)2CYS6 TRANSCRIPTION FACTOR (EUROFUNG)-RELATED"/>
    <property type="match status" value="1"/>
</dbReference>
<dbReference type="EMBL" id="JAGSXJ010000030">
    <property type="protein sequence ID" value="KAH6670277.1"/>
    <property type="molecule type" value="Genomic_DNA"/>
</dbReference>
<dbReference type="InterPro" id="IPR036864">
    <property type="entry name" value="Zn2-C6_fun-type_DNA-bd_sf"/>
</dbReference>
<accession>A0A9P8V376</accession>
<evidence type="ECO:0000256" key="5">
    <source>
        <dbReference type="ARBA" id="ARBA00023242"/>
    </source>
</evidence>
<feature type="domain" description="Zn(2)-C6 fungal-type" evidence="7">
    <location>
        <begin position="22"/>
        <end position="54"/>
    </location>
</feature>
<evidence type="ECO:0000259" key="7">
    <source>
        <dbReference type="PROSITE" id="PS50048"/>
    </source>
</evidence>
<gene>
    <name evidence="8" type="ORF">F5X68DRAFT_175693</name>
</gene>
<evidence type="ECO:0000256" key="2">
    <source>
        <dbReference type="ARBA" id="ARBA00022723"/>
    </source>
</evidence>
<dbReference type="GO" id="GO:0005634">
    <property type="term" value="C:nucleus"/>
    <property type="evidence" value="ECO:0007669"/>
    <property type="project" value="UniProtKB-SubCell"/>
</dbReference>
<dbReference type="InterPro" id="IPR050815">
    <property type="entry name" value="TF_fung"/>
</dbReference>
<proteinExistence type="predicted"/>
<dbReference type="Proteomes" id="UP000770015">
    <property type="component" value="Unassembled WGS sequence"/>
</dbReference>
<dbReference type="SMART" id="SM00066">
    <property type="entry name" value="GAL4"/>
    <property type="match status" value="1"/>
</dbReference>
<organism evidence="8 9">
    <name type="scientific">Plectosphaerella plurivora</name>
    <dbReference type="NCBI Taxonomy" id="936078"/>
    <lineage>
        <taxon>Eukaryota</taxon>
        <taxon>Fungi</taxon>
        <taxon>Dikarya</taxon>
        <taxon>Ascomycota</taxon>
        <taxon>Pezizomycotina</taxon>
        <taxon>Sordariomycetes</taxon>
        <taxon>Hypocreomycetidae</taxon>
        <taxon>Glomerellales</taxon>
        <taxon>Plectosphaerellaceae</taxon>
        <taxon>Plectosphaerella</taxon>
    </lineage>
</organism>
<dbReference type="CDD" id="cd12148">
    <property type="entry name" value="fungal_TF_MHR"/>
    <property type="match status" value="1"/>
</dbReference>
<evidence type="ECO:0000313" key="9">
    <source>
        <dbReference type="Proteomes" id="UP000770015"/>
    </source>
</evidence>
<evidence type="ECO:0000256" key="4">
    <source>
        <dbReference type="ARBA" id="ARBA00023163"/>
    </source>
</evidence>
<keyword evidence="5" id="KW-0539">Nucleus</keyword>
<keyword evidence="9" id="KW-1185">Reference proteome</keyword>
<dbReference type="SUPFAM" id="SSF57701">
    <property type="entry name" value="Zn2/Cys6 DNA-binding domain"/>
    <property type="match status" value="1"/>
</dbReference>
<keyword evidence="3" id="KW-0805">Transcription regulation</keyword>